<dbReference type="PANTHER" id="PTHR43643:SF3">
    <property type="entry name" value="HISTIDINOL-PHOSPHATE AMINOTRANSFERASE"/>
    <property type="match status" value="1"/>
</dbReference>
<evidence type="ECO:0000313" key="11">
    <source>
        <dbReference type="EMBL" id="AIJ44366.1"/>
    </source>
</evidence>
<accession>A0A076PHZ7</accession>
<evidence type="ECO:0000259" key="10">
    <source>
        <dbReference type="Pfam" id="PF00155"/>
    </source>
</evidence>
<dbReference type="InterPro" id="IPR015421">
    <property type="entry name" value="PyrdxlP-dep_Trfase_major"/>
</dbReference>
<keyword evidence="6 9" id="KW-0808">Transferase</keyword>
<proteinExistence type="inferred from homology"/>
<evidence type="ECO:0000256" key="4">
    <source>
        <dbReference type="ARBA" id="ARBA00011738"/>
    </source>
</evidence>
<keyword evidence="5 9" id="KW-0032">Aminotransferase</keyword>
<comment type="subunit">
    <text evidence="4 9">Homodimer.</text>
</comment>
<dbReference type="InterPro" id="IPR004839">
    <property type="entry name" value="Aminotransferase_I/II_large"/>
</dbReference>
<evidence type="ECO:0000256" key="3">
    <source>
        <dbReference type="ARBA" id="ARBA00007970"/>
    </source>
</evidence>
<comment type="similarity">
    <text evidence="3 9">Belongs to the class-II pyridoxal-phosphate-dependent aminotransferase family. Histidinol-phosphate aminotransferase subfamily.</text>
</comment>
<gene>
    <name evidence="9" type="primary">hisC</name>
    <name evidence="11" type="ORF">O987_00835</name>
</gene>
<comment type="cofactor">
    <cofactor evidence="1 9">
        <name>pyridoxal 5'-phosphate</name>
        <dbReference type="ChEBI" id="CHEBI:597326"/>
    </cofactor>
</comment>
<comment type="catalytic activity">
    <reaction evidence="8 9">
        <text>L-histidinol phosphate + 2-oxoglutarate = 3-(imidazol-4-yl)-2-oxopropyl phosphate + L-glutamate</text>
        <dbReference type="Rhea" id="RHEA:23744"/>
        <dbReference type="ChEBI" id="CHEBI:16810"/>
        <dbReference type="ChEBI" id="CHEBI:29985"/>
        <dbReference type="ChEBI" id="CHEBI:57766"/>
        <dbReference type="ChEBI" id="CHEBI:57980"/>
        <dbReference type="EC" id="2.6.1.9"/>
    </reaction>
</comment>
<dbReference type="GO" id="GO:0030170">
    <property type="term" value="F:pyridoxal phosphate binding"/>
    <property type="evidence" value="ECO:0007669"/>
    <property type="project" value="InterPro"/>
</dbReference>
<dbReference type="Gene3D" id="3.40.640.10">
    <property type="entry name" value="Type I PLP-dependent aspartate aminotransferase-like (Major domain)"/>
    <property type="match status" value="1"/>
</dbReference>
<dbReference type="EC" id="2.6.1.9" evidence="9"/>
<dbReference type="PANTHER" id="PTHR43643">
    <property type="entry name" value="HISTIDINOL-PHOSPHATE AMINOTRANSFERASE 2"/>
    <property type="match status" value="1"/>
</dbReference>
<dbReference type="RefSeq" id="WP_043370485.1">
    <property type="nucleotide sequence ID" value="NZ_CP006704.1"/>
</dbReference>
<evidence type="ECO:0000313" key="12">
    <source>
        <dbReference type="Proteomes" id="UP000028782"/>
    </source>
</evidence>
<evidence type="ECO:0000256" key="8">
    <source>
        <dbReference type="ARBA" id="ARBA00047481"/>
    </source>
</evidence>
<comment type="pathway">
    <text evidence="2 9">Amino-acid biosynthesis; L-histidine biosynthesis; L-histidine from 5-phospho-alpha-D-ribose 1-diphosphate: step 7/9.</text>
</comment>
<dbReference type="EMBL" id="CP006704">
    <property type="protein sequence ID" value="AIJ44366.1"/>
    <property type="molecule type" value="Genomic_DNA"/>
</dbReference>
<dbReference type="KEGG" id="ctes:O987_00835"/>
<organism evidence="11 12">
    <name type="scientific">Comamonas testosteroni TK102</name>
    <dbReference type="NCBI Taxonomy" id="1392005"/>
    <lineage>
        <taxon>Bacteria</taxon>
        <taxon>Pseudomonadati</taxon>
        <taxon>Pseudomonadota</taxon>
        <taxon>Betaproteobacteria</taxon>
        <taxon>Burkholderiales</taxon>
        <taxon>Comamonadaceae</taxon>
        <taxon>Comamonas</taxon>
    </lineage>
</organism>
<dbReference type="SUPFAM" id="SSF53383">
    <property type="entry name" value="PLP-dependent transferases"/>
    <property type="match status" value="1"/>
</dbReference>
<dbReference type="HAMAP" id="MF_01023">
    <property type="entry name" value="HisC_aminotrans_2"/>
    <property type="match status" value="1"/>
</dbReference>
<dbReference type="GO" id="GO:0004400">
    <property type="term" value="F:histidinol-phosphate transaminase activity"/>
    <property type="evidence" value="ECO:0007669"/>
    <property type="project" value="UniProtKB-UniRule"/>
</dbReference>
<evidence type="ECO:0000256" key="5">
    <source>
        <dbReference type="ARBA" id="ARBA00022576"/>
    </source>
</evidence>
<dbReference type="Gene3D" id="3.90.1150.10">
    <property type="entry name" value="Aspartate Aminotransferase, domain 1"/>
    <property type="match status" value="1"/>
</dbReference>
<dbReference type="NCBIfam" id="NF003496">
    <property type="entry name" value="PRK05166.1"/>
    <property type="match status" value="1"/>
</dbReference>
<dbReference type="InterPro" id="IPR015422">
    <property type="entry name" value="PyrdxlP-dep_Trfase_small"/>
</dbReference>
<dbReference type="GO" id="GO:0000105">
    <property type="term" value="P:L-histidine biosynthetic process"/>
    <property type="evidence" value="ECO:0007669"/>
    <property type="project" value="UniProtKB-UniRule"/>
</dbReference>
<dbReference type="PROSITE" id="PS00599">
    <property type="entry name" value="AA_TRANSFER_CLASS_2"/>
    <property type="match status" value="1"/>
</dbReference>
<dbReference type="InterPro" id="IPR005861">
    <property type="entry name" value="HisP_aminotrans"/>
</dbReference>
<dbReference type="InterPro" id="IPR015424">
    <property type="entry name" value="PyrdxlP-dep_Trfase"/>
</dbReference>
<dbReference type="CDD" id="cd00609">
    <property type="entry name" value="AAT_like"/>
    <property type="match status" value="1"/>
</dbReference>
<keyword evidence="9" id="KW-0028">Amino-acid biosynthesis</keyword>
<feature type="domain" description="Aminotransferase class I/classII large" evidence="10">
    <location>
        <begin position="37"/>
        <end position="372"/>
    </location>
</feature>
<dbReference type="UniPathway" id="UPA00031">
    <property type="reaction ID" value="UER00012"/>
</dbReference>
<evidence type="ECO:0000256" key="1">
    <source>
        <dbReference type="ARBA" id="ARBA00001933"/>
    </source>
</evidence>
<reference evidence="11 12" key="1">
    <citation type="journal article" date="2014" name="Genome Announc.">
        <title>Complete Genome Sequence of Polychlorinated Biphenyl Degrader Comamonas testosteroni TK102 (NBRC 109938).</title>
        <authorList>
            <person name="Fukuda K."/>
            <person name="Hosoyama A."/>
            <person name="Tsuchikane K."/>
            <person name="Ohji S."/>
            <person name="Yamazoe A."/>
            <person name="Fujita N."/>
            <person name="Shintani M."/>
            <person name="Kimbara K."/>
        </authorList>
    </citation>
    <scope>NUCLEOTIDE SEQUENCE [LARGE SCALE GENOMIC DNA]</scope>
    <source>
        <strain evidence="11">TK102</strain>
    </source>
</reference>
<name>A0A076PHZ7_COMTE</name>
<dbReference type="InterPro" id="IPR050106">
    <property type="entry name" value="HistidinolP_aminotransfase"/>
</dbReference>
<evidence type="ECO:0000256" key="2">
    <source>
        <dbReference type="ARBA" id="ARBA00005011"/>
    </source>
</evidence>
<evidence type="ECO:0000256" key="9">
    <source>
        <dbReference type="HAMAP-Rule" id="MF_01023"/>
    </source>
</evidence>
<keyword evidence="7 9" id="KW-0663">Pyridoxal phosphate</keyword>
<sequence>MTNSLVASLARAQVRPLPAYNAGLSNEAVRARYGVTDIARLASNENPFGASASVRRAIAEVANDVGNYPDANCTALREAIAERTGLPAGRLVFGDGSEDLIKILCEVFLAPGDLVVTQRPVFGLHEIYPKMMGAEVELLELNEELGFDLGAWCAAVAKAPKIAFLPNPSNPVGCMMDAAQFAKVLEATPANTVLVVDEAYYEYALHDDDYPDVLAMLDARVGPWIVLRTFSKAWGLAGLRVGYGMADSAELVSLMDKVRSPFNVNMAAQRAALAAWNDPAHMRSGVATTVALREDLRRQLLALAGPGQPLQGLRIAPSVANFLFLDLGRPNAPVTEALLRQGVIVKPWKEPGFENFLRVSIGTEKDNARFVLALLAAMEQTERVTA</sequence>
<dbReference type="Pfam" id="PF00155">
    <property type="entry name" value="Aminotran_1_2"/>
    <property type="match status" value="1"/>
</dbReference>
<feature type="modified residue" description="N6-(pyridoxal phosphate)lysine" evidence="9">
    <location>
        <position position="232"/>
    </location>
</feature>
<dbReference type="InterPro" id="IPR001917">
    <property type="entry name" value="Aminotrans_II_pyridoxalP_BS"/>
</dbReference>
<protein>
    <recommendedName>
        <fullName evidence="9">Histidinol-phosphate aminotransferase</fullName>
        <ecNumber evidence="9">2.6.1.9</ecNumber>
    </recommendedName>
    <alternativeName>
        <fullName evidence="9">Imidazole acetol-phosphate transaminase</fullName>
    </alternativeName>
</protein>
<keyword evidence="9" id="KW-0368">Histidine biosynthesis</keyword>
<dbReference type="AlphaFoldDB" id="A0A076PHZ7"/>
<evidence type="ECO:0000256" key="6">
    <source>
        <dbReference type="ARBA" id="ARBA00022679"/>
    </source>
</evidence>
<evidence type="ECO:0000256" key="7">
    <source>
        <dbReference type="ARBA" id="ARBA00022898"/>
    </source>
</evidence>
<dbReference type="HOGENOM" id="CLU_017584_3_3_4"/>
<dbReference type="Proteomes" id="UP000028782">
    <property type="component" value="Chromosome"/>
</dbReference>